<keyword evidence="2" id="KW-1185">Reference proteome</keyword>
<proteinExistence type="predicted"/>
<name>S3UW15_9LEPT</name>
<gene>
    <name evidence="1" type="ORF">LEP1GSC058_1008</name>
</gene>
<evidence type="ECO:0000313" key="1">
    <source>
        <dbReference type="EMBL" id="EPG72509.1"/>
    </source>
</evidence>
<dbReference type="AlphaFoldDB" id="S3UW15"/>
<sequence length="39" mass="4558">MQKKTLRIFFSHRLISQTVSILLKLQLIGFLENKTGILK</sequence>
<accession>S3UW15</accession>
<comment type="caution">
    <text evidence="1">The sequence shown here is derived from an EMBL/GenBank/DDBJ whole genome shotgun (WGS) entry which is preliminary data.</text>
</comment>
<evidence type="ECO:0000313" key="2">
    <source>
        <dbReference type="Proteomes" id="UP000014540"/>
    </source>
</evidence>
<dbReference type="Proteomes" id="UP000014540">
    <property type="component" value="Unassembled WGS sequence"/>
</dbReference>
<organism evidence="1 2">
    <name type="scientific">Leptospira fainei serovar Hurstbridge str. BUT 6</name>
    <dbReference type="NCBI Taxonomy" id="1193011"/>
    <lineage>
        <taxon>Bacteria</taxon>
        <taxon>Pseudomonadati</taxon>
        <taxon>Spirochaetota</taxon>
        <taxon>Spirochaetia</taxon>
        <taxon>Leptospirales</taxon>
        <taxon>Leptospiraceae</taxon>
        <taxon>Leptospira</taxon>
    </lineage>
</organism>
<dbReference type="EMBL" id="AKWZ02000011">
    <property type="protein sequence ID" value="EPG72509.1"/>
    <property type="molecule type" value="Genomic_DNA"/>
</dbReference>
<protein>
    <submittedName>
        <fullName evidence="1">Uncharacterized protein</fullName>
    </submittedName>
</protein>
<reference evidence="1" key="1">
    <citation type="submission" date="2013-04" db="EMBL/GenBank/DDBJ databases">
        <authorList>
            <person name="Harkins D.M."/>
            <person name="Durkin A.S."/>
            <person name="Selengut J.D."/>
            <person name="Sanka R."/>
            <person name="DePew J."/>
            <person name="Purushe J."/>
            <person name="Ahmed A."/>
            <person name="van der Linden H."/>
            <person name="Goris M.G.A."/>
            <person name="Hartskeerl R.A."/>
            <person name="Vinetz J.M."/>
            <person name="Sutton G.G."/>
            <person name="Nelson W.C."/>
            <person name="Fouts D.E."/>
        </authorList>
    </citation>
    <scope>NUCLEOTIDE SEQUENCE [LARGE SCALE GENOMIC DNA]</scope>
    <source>
        <strain evidence="1">BUT 6</strain>
    </source>
</reference>